<evidence type="ECO:0000313" key="2">
    <source>
        <dbReference type="Proteomes" id="UP000193067"/>
    </source>
</evidence>
<organism evidence="1 2">
    <name type="scientific">Trametes coccinea (strain BRFM310)</name>
    <name type="common">Pycnoporus coccineus</name>
    <dbReference type="NCBI Taxonomy" id="1353009"/>
    <lineage>
        <taxon>Eukaryota</taxon>
        <taxon>Fungi</taxon>
        <taxon>Dikarya</taxon>
        <taxon>Basidiomycota</taxon>
        <taxon>Agaricomycotina</taxon>
        <taxon>Agaricomycetes</taxon>
        <taxon>Polyporales</taxon>
        <taxon>Polyporaceae</taxon>
        <taxon>Trametes</taxon>
    </lineage>
</organism>
<dbReference type="Proteomes" id="UP000193067">
    <property type="component" value="Unassembled WGS sequence"/>
</dbReference>
<protein>
    <submittedName>
        <fullName evidence="1">Uncharacterized protein</fullName>
    </submittedName>
</protein>
<keyword evidence="2" id="KW-1185">Reference proteome</keyword>
<evidence type="ECO:0000313" key="1">
    <source>
        <dbReference type="EMBL" id="OSC97886.1"/>
    </source>
</evidence>
<proteinExistence type="predicted"/>
<sequence length="151" mass="16724">MGVGACKSSSLYDAHRAEEVRKTMLCDTLPLAHGDVNTRWPGCSMFQGLRSPFNVQRSNTALHRLSRGHIFITPARRKGPLYNDPPPSVPLHNASHRLRLQRFSTYSCASTGAPSQYPSHSQWRAASTALALSARTLVGYPHTLGPRWMGR</sequence>
<dbReference type="AlphaFoldDB" id="A0A1Y2I9S6"/>
<gene>
    <name evidence="1" type="ORF">PYCCODRAFT_1099672</name>
</gene>
<reference evidence="1 2" key="1">
    <citation type="journal article" date="2015" name="Biotechnol. Biofuels">
        <title>Enhanced degradation of softwood versus hardwood by the white-rot fungus Pycnoporus coccineus.</title>
        <authorList>
            <person name="Couturier M."/>
            <person name="Navarro D."/>
            <person name="Chevret D."/>
            <person name="Henrissat B."/>
            <person name="Piumi F."/>
            <person name="Ruiz-Duenas F.J."/>
            <person name="Martinez A.T."/>
            <person name="Grigoriev I.V."/>
            <person name="Riley R."/>
            <person name="Lipzen A."/>
            <person name="Berrin J.G."/>
            <person name="Master E.R."/>
            <person name="Rosso M.N."/>
        </authorList>
    </citation>
    <scope>NUCLEOTIDE SEQUENCE [LARGE SCALE GENOMIC DNA]</scope>
    <source>
        <strain evidence="1 2">BRFM310</strain>
    </source>
</reference>
<dbReference type="EMBL" id="KZ084145">
    <property type="protein sequence ID" value="OSC97886.1"/>
    <property type="molecule type" value="Genomic_DNA"/>
</dbReference>
<accession>A0A1Y2I9S6</accession>
<name>A0A1Y2I9S6_TRAC3</name>